<dbReference type="Gene3D" id="3.10.310.10">
    <property type="entry name" value="Diaminopimelate Epimerase, Chain A, domain 1"/>
    <property type="match status" value="2"/>
</dbReference>
<dbReference type="Pfam" id="PF02567">
    <property type="entry name" value="PhzC-PhzF"/>
    <property type="match status" value="1"/>
</dbReference>
<dbReference type="PIRSF" id="PIRSF016184">
    <property type="entry name" value="PhzC_PhzF"/>
    <property type="match status" value="1"/>
</dbReference>
<name>A0ABV8JIJ6_9BACL</name>
<dbReference type="PANTHER" id="PTHR13774:SF17">
    <property type="entry name" value="PHENAZINE BIOSYNTHESIS-LIKE DOMAIN-CONTAINING PROTEIN"/>
    <property type="match status" value="1"/>
</dbReference>
<evidence type="ECO:0000256" key="2">
    <source>
        <dbReference type="ARBA" id="ARBA00023235"/>
    </source>
</evidence>
<sequence length="265" mass="29781">MGQSIIQVNAFTNRPFTGNPAAVCILPNSREDRWMQQIAKEMNLPETAFLYEQPGGYRLRWFTPLEEEDLCGHATLATAHVLWEQERADPAQTLYFHTKSGLLTAHREGEWIVLDFPAEPIRLLPEIPAALKDRYGDIIKRAGSNRLDHFLELESETEVRRFNPEKALGTLPIHRGLIVSSQGDQGPYDIVSRFFAPNHGISEDPVTGSAHCALGPYWTELLAKDELLAFQASERGGTLRVRNRGNRVQLLGQAVTVWRGELAKA</sequence>
<evidence type="ECO:0000256" key="1">
    <source>
        <dbReference type="ARBA" id="ARBA00008270"/>
    </source>
</evidence>
<dbReference type="PANTHER" id="PTHR13774">
    <property type="entry name" value="PHENAZINE BIOSYNTHESIS PROTEIN"/>
    <property type="match status" value="1"/>
</dbReference>
<comment type="caution">
    <text evidence="3">The sequence shown here is derived from an EMBL/GenBank/DDBJ whole genome shotgun (WGS) entry which is preliminary data.</text>
</comment>
<proteinExistence type="inferred from homology"/>
<keyword evidence="4" id="KW-1185">Reference proteome</keyword>
<dbReference type="Proteomes" id="UP001595843">
    <property type="component" value="Unassembled WGS sequence"/>
</dbReference>
<comment type="similarity">
    <text evidence="1">Belongs to the PhzF family.</text>
</comment>
<evidence type="ECO:0000313" key="3">
    <source>
        <dbReference type="EMBL" id="MFC4076617.1"/>
    </source>
</evidence>
<evidence type="ECO:0000313" key="4">
    <source>
        <dbReference type="Proteomes" id="UP001595843"/>
    </source>
</evidence>
<dbReference type="NCBIfam" id="TIGR00654">
    <property type="entry name" value="PhzF_family"/>
    <property type="match status" value="1"/>
</dbReference>
<reference evidence="4" key="1">
    <citation type="journal article" date="2019" name="Int. J. Syst. Evol. Microbiol.">
        <title>The Global Catalogue of Microorganisms (GCM) 10K type strain sequencing project: providing services to taxonomists for standard genome sequencing and annotation.</title>
        <authorList>
            <consortium name="The Broad Institute Genomics Platform"/>
            <consortium name="The Broad Institute Genome Sequencing Center for Infectious Disease"/>
            <person name="Wu L."/>
            <person name="Ma J."/>
        </authorList>
    </citation>
    <scope>NUCLEOTIDE SEQUENCE [LARGE SCALE GENOMIC DNA]</scope>
    <source>
        <strain evidence="4">IBRC-M 10813</strain>
    </source>
</reference>
<dbReference type="InterPro" id="IPR003719">
    <property type="entry name" value="Phenazine_PhzF-like"/>
</dbReference>
<dbReference type="EMBL" id="JBHSAP010000009">
    <property type="protein sequence ID" value="MFC4076617.1"/>
    <property type="molecule type" value="Genomic_DNA"/>
</dbReference>
<accession>A0ABV8JIJ6</accession>
<dbReference type="RefSeq" id="WP_380703718.1">
    <property type="nucleotide sequence ID" value="NZ_JBHSAP010000009.1"/>
</dbReference>
<dbReference type="SUPFAM" id="SSF54506">
    <property type="entry name" value="Diaminopimelate epimerase-like"/>
    <property type="match status" value="1"/>
</dbReference>
<gene>
    <name evidence="3" type="ORF">ACFOUO_07320</name>
</gene>
<organism evidence="3 4">
    <name type="scientific">Salinithrix halophila</name>
    <dbReference type="NCBI Taxonomy" id="1485204"/>
    <lineage>
        <taxon>Bacteria</taxon>
        <taxon>Bacillati</taxon>
        <taxon>Bacillota</taxon>
        <taxon>Bacilli</taxon>
        <taxon>Bacillales</taxon>
        <taxon>Thermoactinomycetaceae</taxon>
        <taxon>Salinithrix</taxon>
    </lineage>
</organism>
<protein>
    <submittedName>
        <fullName evidence="3">PhzF family phenazine biosynthesis protein</fullName>
    </submittedName>
</protein>
<keyword evidence="2" id="KW-0413">Isomerase</keyword>